<name>A0A1I8I7Q0_9PLAT</name>
<keyword evidence="2" id="KW-1185">Reference proteome</keyword>
<dbReference type="Proteomes" id="UP000095280">
    <property type="component" value="Unplaced"/>
</dbReference>
<protein>
    <submittedName>
        <fullName evidence="3">Uncharacterized protein</fullName>
    </submittedName>
</protein>
<evidence type="ECO:0000313" key="2">
    <source>
        <dbReference type="Proteomes" id="UP000095280"/>
    </source>
</evidence>
<dbReference type="AlphaFoldDB" id="A0A1I8I7Q0"/>
<feature type="region of interest" description="Disordered" evidence="1">
    <location>
        <begin position="1"/>
        <end position="40"/>
    </location>
</feature>
<evidence type="ECO:0000313" key="3">
    <source>
        <dbReference type="WBParaSite" id="maker-uti_cns_0010473-snap-gene-0.3-mRNA-1"/>
    </source>
</evidence>
<sequence>MNYYGSEFGSGQQQEEPKVTHARGQDSGTPPPSYETAADM</sequence>
<organism evidence="2 3">
    <name type="scientific">Macrostomum lignano</name>
    <dbReference type="NCBI Taxonomy" id="282301"/>
    <lineage>
        <taxon>Eukaryota</taxon>
        <taxon>Metazoa</taxon>
        <taxon>Spiralia</taxon>
        <taxon>Lophotrochozoa</taxon>
        <taxon>Platyhelminthes</taxon>
        <taxon>Rhabditophora</taxon>
        <taxon>Macrostomorpha</taxon>
        <taxon>Macrostomida</taxon>
        <taxon>Macrostomidae</taxon>
        <taxon>Macrostomum</taxon>
    </lineage>
</organism>
<evidence type="ECO:0000256" key="1">
    <source>
        <dbReference type="SAM" id="MobiDB-lite"/>
    </source>
</evidence>
<proteinExistence type="predicted"/>
<reference evidence="3" key="1">
    <citation type="submission" date="2016-11" db="UniProtKB">
        <authorList>
            <consortium name="WormBaseParasite"/>
        </authorList>
    </citation>
    <scope>IDENTIFICATION</scope>
</reference>
<accession>A0A1I8I7Q0</accession>
<dbReference type="WBParaSite" id="maker-uti_cns_0010473-snap-gene-0.3-mRNA-1">
    <property type="protein sequence ID" value="maker-uti_cns_0010473-snap-gene-0.3-mRNA-1"/>
    <property type="gene ID" value="maker-uti_cns_0010473-snap-gene-0.3"/>
</dbReference>